<keyword evidence="1" id="KW-0472">Membrane</keyword>
<comment type="caution">
    <text evidence="2">The sequence shown here is derived from an EMBL/GenBank/DDBJ whole genome shotgun (WGS) entry which is preliminary data.</text>
</comment>
<keyword evidence="3" id="KW-1185">Reference proteome</keyword>
<keyword evidence="1" id="KW-0812">Transmembrane</keyword>
<organism evidence="2 3">
    <name type="scientific">Streptomyces gancidicus BKS 13-15</name>
    <dbReference type="NCBI Taxonomy" id="1284664"/>
    <lineage>
        <taxon>Bacteria</taxon>
        <taxon>Bacillati</taxon>
        <taxon>Actinomycetota</taxon>
        <taxon>Actinomycetes</taxon>
        <taxon>Kitasatosporales</taxon>
        <taxon>Streptomycetaceae</taxon>
        <taxon>Streptomyces</taxon>
        <taxon>Streptomyces pseudogriseolus group</taxon>
    </lineage>
</organism>
<feature type="transmembrane region" description="Helical" evidence="1">
    <location>
        <begin position="34"/>
        <end position="53"/>
    </location>
</feature>
<keyword evidence="1" id="KW-1133">Transmembrane helix</keyword>
<dbReference type="AlphaFoldDB" id="M3DMW3"/>
<evidence type="ECO:0000313" key="3">
    <source>
        <dbReference type="Proteomes" id="UP000011732"/>
    </source>
</evidence>
<evidence type="ECO:0000256" key="1">
    <source>
        <dbReference type="SAM" id="Phobius"/>
    </source>
</evidence>
<dbReference type="EMBL" id="AOHP01000154">
    <property type="protein sequence ID" value="EMF22937.1"/>
    <property type="molecule type" value="Genomic_DNA"/>
</dbReference>
<evidence type="ECO:0000313" key="2">
    <source>
        <dbReference type="EMBL" id="EMF22937.1"/>
    </source>
</evidence>
<protein>
    <submittedName>
        <fullName evidence="2">Uncharacterized protein</fullName>
    </submittedName>
</protein>
<sequence>MASCQVQNARALVMEGSALSRTFAYSTDSRNSQLILLGVIMSCVINGDTVTGILRQATWLVVTLIILVILRAVENRFRAGSVRRWRRRAR</sequence>
<gene>
    <name evidence="2" type="ORF">H114_30050</name>
</gene>
<dbReference type="Proteomes" id="UP000011732">
    <property type="component" value="Unassembled WGS sequence"/>
</dbReference>
<reference evidence="2 3" key="1">
    <citation type="journal article" date="2013" name="Genome Announc.">
        <title>Draft Genome Sequence of Streptomyces gancidicus Strain BKS 13-15.</title>
        <authorList>
            <person name="Kumar S."/>
            <person name="Kaur N."/>
            <person name="Singh N.K."/>
            <person name="Raghava G.P."/>
            <person name="Mayilraj S."/>
        </authorList>
    </citation>
    <scope>NUCLEOTIDE SEQUENCE [LARGE SCALE GENOMIC DNA]</scope>
    <source>
        <strain evidence="2 3">BKS 13-15</strain>
    </source>
</reference>
<proteinExistence type="predicted"/>
<accession>M3DMW3</accession>
<name>M3DMW3_STREZ</name>
<feature type="transmembrane region" description="Helical" evidence="1">
    <location>
        <begin position="59"/>
        <end position="77"/>
    </location>
</feature>